<evidence type="ECO:0008006" key="4">
    <source>
        <dbReference type="Google" id="ProtNLM"/>
    </source>
</evidence>
<sequence>MEPSKWIFVFFALSCLALANAVTRSSWDIPFQLNRNYGLTAMNSDLNFPMEIIPPSNGQLYSVPAQTFFSDKQLPSDSLYMQLNFQPNSSLSEFYFLTIRDPDGVLRFSLSMYKRQIYGVQLRYNPLDSSEGERVIDFPFPQSPTYWRLGVLIQEDSVRFFTNCPRIQSAPFHEEQGIKLLGRPLFRDGASAFLLNSGLPSNPAYFQGVLTEFTLHSGPDALSAPCKTTEFREESGESLYSFDPDFGNVIVSSHLDSICLDT</sequence>
<feature type="signal peptide" evidence="1">
    <location>
        <begin position="1"/>
        <end position="21"/>
    </location>
</feature>
<keyword evidence="1" id="KW-0732">Signal</keyword>
<evidence type="ECO:0000313" key="2">
    <source>
        <dbReference type="EMBL" id="KAL5110500.1"/>
    </source>
</evidence>
<reference evidence="2 3" key="1">
    <citation type="journal article" date="2022" name="Front. Cell. Infect. Microbiol.">
        <title>The Genomes of Two Strains of Taenia crassiceps the Animal Model for the Study of Human Cysticercosis.</title>
        <authorList>
            <person name="Bobes R.J."/>
            <person name="Estrada K."/>
            <person name="Rios-Valencia D.G."/>
            <person name="Calderon-Gallegos A."/>
            <person name="de la Torre P."/>
            <person name="Carrero J.C."/>
            <person name="Sanchez-Flores A."/>
            <person name="Laclette J.P."/>
        </authorList>
    </citation>
    <scope>NUCLEOTIDE SEQUENCE [LARGE SCALE GENOMIC DNA]</scope>
    <source>
        <strain evidence="2">WFUcys</strain>
    </source>
</reference>
<name>A0ABR4QM79_9CEST</name>
<accession>A0ABR4QM79</accession>
<protein>
    <recommendedName>
        <fullName evidence="4">Laminin G domain-containing protein</fullName>
    </recommendedName>
</protein>
<evidence type="ECO:0000313" key="3">
    <source>
        <dbReference type="Proteomes" id="UP001651158"/>
    </source>
</evidence>
<dbReference type="EMBL" id="JAKROA010000002">
    <property type="protein sequence ID" value="KAL5110500.1"/>
    <property type="molecule type" value="Genomic_DNA"/>
</dbReference>
<dbReference type="InterPro" id="IPR013320">
    <property type="entry name" value="ConA-like_dom_sf"/>
</dbReference>
<organism evidence="2 3">
    <name type="scientific">Taenia crassiceps</name>
    <dbReference type="NCBI Taxonomy" id="6207"/>
    <lineage>
        <taxon>Eukaryota</taxon>
        <taxon>Metazoa</taxon>
        <taxon>Spiralia</taxon>
        <taxon>Lophotrochozoa</taxon>
        <taxon>Platyhelminthes</taxon>
        <taxon>Cestoda</taxon>
        <taxon>Eucestoda</taxon>
        <taxon>Cyclophyllidea</taxon>
        <taxon>Taeniidae</taxon>
        <taxon>Taenia</taxon>
    </lineage>
</organism>
<evidence type="ECO:0000256" key="1">
    <source>
        <dbReference type="SAM" id="SignalP"/>
    </source>
</evidence>
<keyword evidence="3" id="KW-1185">Reference proteome</keyword>
<dbReference type="Gene3D" id="2.60.120.200">
    <property type="match status" value="1"/>
</dbReference>
<dbReference type="SUPFAM" id="SSF49899">
    <property type="entry name" value="Concanavalin A-like lectins/glucanases"/>
    <property type="match status" value="1"/>
</dbReference>
<dbReference type="Proteomes" id="UP001651158">
    <property type="component" value="Unassembled WGS sequence"/>
</dbReference>
<gene>
    <name evidence="2" type="ORF">TcWFU_006160</name>
</gene>
<proteinExistence type="predicted"/>
<feature type="chain" id="PRO_5046741732" description="Laminin G domain-containing protein" evidence="1">
    <location>
        <begin position="22"/>
        <end position="262"/>
    </location>
</feature>
<comment type="caution">
    <text evidence="2">The sequence shown here is derived from an EMBL/GenBank/DDBJ whole genome shotgun (WGS) entry which is preliminary data.</text>
</comment>